<evidence type="ECO:0000256" key="6">
    <source>
        <dbReference type="ARBA" id="ARBA00023326"/>
    </source>
</evidence>
<dbReference type="Proteomes" id="UP000327157">
    <property type="component" value="Chromosome 3"/>
</dbReference>
<dbReference type="Pfam" id="PF01373">
    <property type="entry name" value="Glyco_hydro_14"/>
    <property type="match status" value="1"/>
</dbReference>
<dbReference type="GO" id="GO:0004749">
    <property type="term" value="F:ribose phosphate diphosphokinase activity"/>
    <property type="evidence" value="ECO:0007669"/>
    <property type="project" value="UniProtKB-EC"/>
</dbReference>
<comment type="caution">
    <text evidence="10">The sequence shown here is derived from an EMBL/GenBank/DDBJ whole genome shotgun (WGS) entry which is preliminary data.</text>
</comment>
<dbReference type="EMBL" id="SMOL01000402">
    <property type="protein sequence ID" value="KAB2615460.1"/>
    <property type="molecule type" value="Genomic_DNA"/>
</dbReference>
<keyword evidence="11" id="KW-1185">Reference proteome</keyword>
<dbReference type="PRINTS" id="PR00304">
    <property type="entry name" value="TCOMPLEXTCP1"/>
</dbReference>
<keyword evidence="4" id="KW-0143">Chaperone</keyword>
<evidence type="ECO:0000313" key="10">
    <source>
        <dbReference type="EMBL" id="KAB2615460.1"/>
    </source>
</evidence>
<dbReference type="SUPFAM" id="SSF53271">
    <property type="entry name" value="PRTase-like"/>
    <property type="match status" value="1"/>
</dbReference>
<sequence length="1042" mass="116317">MRADLRAALDSTLADICKAVDSKLTEIRREFGLLCHDLALGAGEGSYSAPMLSDAAASIDLGHKTLQRVGQPDGDGSPLRISSVIPIDSVPPLLSSSPLLRAMAISPVKAHLKDSLASTIHTSVQDFLTDKCGWVNWYLVGKFVKKDFYALELFEKMSEKGSVDKMEISHWRDLSSFEITNYIWNPSGCTIIVELLEIACYMGLEFGWIMIKGFADEEIYVQLHESVRGSGVYLVQLTCPPANENFILVMSGACRLTVGRRIHEYMLKVGLTRNSQVTNAQLDLYAKSENKIIIGISYNAIKIAIKPWINLVHHHVLLSSYFSLTNLECFQVVRGNQNLLCTGGYPSAFTPTYSTLLIGTEPHSKRVKVTWEVQSDVLHGAIIGANKKHRCESRSRVHTIPVQWVVSVQLHQHASPKPTIFYLEQLIVKHGAAASAIENKALVIESLRRGVNQQQNRGIDKLAGVIGLSFGPRGRNVVLDECGSPKVVNEGVKFGRAIELPHDIGTVGEARIREVFSKTNDSEGDRTTNTLKKGSECTKGTYLDLACSLEGHLESNFGALAIDLHADFSLLFTSKFDFWPVWDPGDTSAKAVKLILCFQYKDSKRMGAFVNLFFRRELQLKSFDVEQRAVVVVELQTCLFTSVALQVLMLHNWWSYASSLAPKVEPSTTLLLITKEVLVQKLYPQAILAQLNSRLPSKNNKFTLRLQGSLIEFHCKQFQISIANPNLEDKMIWCLPSSRDKRIPIYVVIPVDAFCSDGTGRPRIRTIKALTVALEALKLVGVHGIVERRAFGGESLGLKLHVALSFHSNVNSSSSRKEGVTLPLWIIEIGDQNKHIYYWDQNGFSNDDYLTLGVDHVPLFCRWTALHCYEDFMSSFAKKFEFLIGTVIEEISVGLGPSGELRYPAHPFGDGRWKFPGIGEFQCYEKYISQCYEMAARKEGKPQWEEKGPQRDGCYNSLPCEVPFFGEGEESFLSDYGGRLLHHADDILARAANILKKYQENKQTSIAIAHPAELTAGYYNTAVRYGYDPVTSLLSRVLELEV</sequence>
<accession>A0A5N5GQH3</accession>
<evidence type="ECO:0000259" key="9">
    <source>
        <dbReference type="Pfam" id="PF13793"/>
    </source>
</evidence>
<dbReference type="InterPro" id="IPR017998">
    <property type="entry name" value="Chaperone_TCP-1"/>
</dbReference>
<dbReference type="Gene3D" id="3.40.50.2020">
    <property type="match status" value="1"/>
</dbReference>
<dbReference type="GO" id="GO:0000272">
    <property type="term" value="P:polysaccharide catabolic process"/>
    <property type="evidence" value="ECO:0007669"/>
    <property type="project" value="UniProtKB-KW"/>
</dbReference>
<protein>
    <recommendedName>
        <fullName evidence="8">Beta-amylase</fullName>
        <ecNumber evidence="8">3.2.1.2</ecNumber>
    </recommendedName>
</protein>
<keyword evidence="2" id="KW-0547">Nucleotide-binding</keyword>
<name>A0A5N5GQH3_9ROSA</name>
<dbReference type="InterPro" id="IPR029057">
    <property type="entry name" value="PRTase-like"/>
</dbReference>
<dbReference type="InterPro" id="IPR027413">
    <property type="entry name" value="GROEL-like_equatorial_sf"/>
</dbReference>
<dbReference type="SUPFAM" id="SSF51445">
    <property type="entry name" value="(Trans)glycosidases"/>
    <property type="match status" value="1"/>
</dbReference>
<dbReference type="GO" id="GO:0016161">
    <property type="term" value="F:beta-amylase activity"/>
    <property type="evidence" value="ECO:0007669"/>
    <property type="project" value="UniProtKB-EC"/>
</dbReference>
<dbReference type="GO" id="GO:0005524">
    <property type="term" value="F:ATP binding"/>
    <property type="evidence" value="ECO:0007669"/>
    <property type="project" value="UniProtKB-KW"/>
</dbReference>
<evidence type="ECO:0000256" key="4">
    <source>
        <dbReference type="ARBA" id="ARBA00023186"/>
    </source>
</evidence>
<gene>
    <name evidence="10" type="ORF">D8674_022048</name>
</gene>
<reference evidence="10 11" key="3">
    <citation type="submission" date="2019-11" db="EMBL/GenBank/DDBJ databases">
        <title>A de novo genome assembly of a pear dwarfing rootstock.</title>
        <authorList>
            <person name="Wang F."/>
            <person name="Wang J."/>
            <person name="Li S."/>
            <person name="Zhang Y."/>
            <person name="Fang M."/>
            <person name="Ma L."/>
            <person name="Zhao Y."/>
            <person name="Jiang S."/>
        </authorList>
    </citation>
    <scope>NUCLEOTIDE SEQUENCE [LARGE SCALE GENOMIC DNA]</scope>
    <source>
        <strain evidence="10">S2</strain>
        <tissue evidence="10">Leaf</tissue>
    </source>
</reference>
<reference evidence="10 11" key="1">
    <citation type="submission" date="2019-09" db="EMBL/GenBank/DDBJ databases">
        <authorList>
            <person name="Ou C."/>
        </authorList>
    </citation>
    <scope>NUCLEOTIDE SEQUENCE [LARGE SCALE GENOMIC DNA]</scope>
    <source>
        <strain evidence="10">S2</strain>
        <tissue evidence="10">Leaf</tissue>
    </source>
</reference>
<keyword evidence="8" id="KW-0326">Glycosidase</keyword>
<proteinExistence type="inferred from homology"/>
<dbReference type="SUPFAM" id="SSF48592">
    <property type="entry name" value="GroEL equatorial domain-like"/>
    <property type="match status" value="1"/>
</dbReference>
<feature type="domain" description="Ribose-phosphate pyrophosphokinase N-terminal" evidence="9">
    <location>
        <begin position="197"/>
        <end position="262"/>
    </location>
</feature>
<dbReference type="InterPro" id="IPR017853">
    <property type="entry name" value="GH"/>
</dbReference>
<dbReference type="Gene3D" id="3.20.20.80">
    <property type="entry name" value="Glycosidases"/>
    <property type="match status" value="1"/>
</dbReference>
<evidence type="ECO:0000313" key="11">
    <source>
        <dbReference type="Proteomes" id="UP000327157"/>
    </source>
</evidence>
<dbReference type="InterPro" id="IPR029099">
    <property type="entry name" value="Pribosyltran_N"/>
</dbReference>
<comment type="similarity">
    <text evidence="1 8">Belongs to the glycosyl hydrolase 14 family.</text>
</comment>
<dbReference type="GO" id="GO:0140662">
    <property type="term" value="F:ATP-dependent protein folding chaperone"/>
    <property type="evidence" value="ECO:0007669"/>
    <property type="project" value="InterPro"/>
</dbReference>
<dbReference type="SMART" id="SM01400">
    <property type="entry name" value="Pribosyltran_N"/>
    <property type="match status" value="1"/>
</dbReference>
<dbReference type="Gene3D" id="1.10.560.10">
    <property type="entry name" value="GroEL-like equatorial domain"/>
    <property type="match status" value="1"/>
</dbReference>
<dbReference type="EC" id="3.2.1.2" evidence="8"/>
<dbReference type="PANTHER" id="PTHR31352:SF37">
    <property type="entry name" value="INACTIVE BETA-AMYLASE 4, CHLOROPLASTIC"/>
    <property type="match status" value="1"/>
</dbReference>
<keyword evidence="6 8" id="KW-0624">Polysaccharide degradation</keyword>
<dbReference type="PANTHER" id="PTHR31352">
    <property type="entry name" value="BETA-AMYLASE 1, CHLOROPLASTIC"/>
    <property type="match status" value="1"/>
</dbReference>
<reference evidence="11" key="2">
    <citation type="submission" date="2019-10" db="EMBL/GenBank/DDBJ databases">
        <title>A de novo genome assembly of a pear dwarfing rootstock.</title>
        <authorList>
            <person name="Wang F."/>
            <person name="Wang J."/>
            <person name="Li S."/>
            <person name="Zhang Y."/>
            <person name="Fang M."/>
            <person name="Ma L."/>
            <person name="Zhao Y."/>
            <person name="Jiang S."/>
        </authorList>
    </citation>
    <scope>NUCLEOTIDE SEQUENCE [LARGE SCALE GENOMIC DNA]</scope>
</reference>
<keyword evidence="8" id="KW-0378">Hydrolase</keyword>
<evidence type="ECO:0000256" key="3">
    <source>
        <dbReference type="ARBA" id="ARBA00022840"/>
    </source>
</evidence>
<dbReference type="InterPro" id="IPR001554">
    <property type="entry name" value="Glyco_hydro_14"/>
</dbReference>
<evidence type="ECO:0000256" key="1">
    <source>
        <dbReference type="ARBA" id="ARBA00005652"/>
    </source>
</evidence>
<comment type="catalytic activity">
    <reaction evidence="8">
        <text>Hydrolysis of (1-&gt;4)-alpha-D-glucosidic linkages in polysaccharides so as to remove successive maltose units from the non-reducing ends of the chains.</text>
        <dbReference type="EC" id="3.2.1.2"/>
    </reaction>
</comment>
<dbReference type="AlphaFoldDB" id="A0A5N5GQH3"/>
<evidence type="ECO:0000256" key="2">
    <source>
        <dbReference type="ARBA" id="ARBA00022741"/>
    </source>
</evidence>
<dbReference type="Pfam" id="PF13793">
    <property type="entry name" value="Pribosyltran_N"/>
    <property type="match status" value="1"/>
</dbReference>
<evidence type="ECO:0000256" key="5">
    <source>
        <dbReference type="ARBA" id="ARBA00023277"/>
    </source>
</evidence>
<evidence type="ECO:0000256" key="8">
    <source>
        <dbReference type="RuleBase" id="RU000509"/>
    </source>
</evidence>
<evidence type="ECO:0000256" key="7">
    <source>
        <dbReference type="ARBA" id="ARBA00049535"/>
    </source>
</evidence>
<keyword evidence="3" id="KW-0067">ATP-binding</keyword>
<comment type="catalytic activity">
    <reaction evidence="7">
        <text>D-ribose 5-phosphate + ATP = 5-phospho-alpha-D-ribose 1-diphosphate + AMP + H(+)</text>
        <dbReference type="Rhea" id="RHEA:15609"/>
        <dbReference type="ChEBI" id="CHEBI:15378"/>
        <dbReference type="ChEBI" id="CHEBI:30616"/>
        <dbReference type="ChEBI" id="CHEBI:58017"/>
        <dbReference type="ChEBI" id="CHEBI:78346"/>
        <dbReference type="ChEBI" id="CHEBI:456215"/>
        <dbReference type="EC" id="2.7.6.1"/>
    </reaction>
</comment>
<keyword evidence="5 8" id="KW-0119">Carbohydrate metabolism</keyword>
<organism evidence="10 11">
    <name type="scientific">Pyrus ussuriensis x Pyrus communis</name>
    <dbReference type="NCBI Taxonomy" id="2448454"/>
    <lineage>
        <taxon>Eukaryota</taxon>
        <taxon>Viridiplantae</taxon>
        <taxon>Streptophyta</taxon>
        <taxon>Embryophyta</taxon>
        <taxon>Tracheophyta</taxon>
        <taxon>Spermatophyta</taxon>
        <taxon>Magnoliopsida</taxon>
        <taxon>eudicotyledons</taxon>
        <taxon>Gunneridae</taxon>
        <taxon>Pentapetalae</taxon>
        <taxon>rosids</taxon>
        <taxon>fabids</taxon>
        <taxon>Rosales</taxon>
        <taxon>Rosaceae</taxon>
        <taxon>Amygdaloideae</taxon>
        <taxon>Maleae</taxon>
        <taxon>Pyrus</taxon>
    </lineage>
</organism>